<keyword evidence="4" id="KW-1185">Reference proteome</keyword>
<feature type="compositionally biased region" description="Basic and acidic residues" evidence="1">
    <location>
        <begin position="339"/>
        <end position="352"/>
    </location>
</feature>
<feature type="compositionally biased region" description="Acidic residues" evidence="1">
    <location>
        <begin position="353"/>
        <end position="373"/>
    </location>
</feature>
<proteinExistence type="predicted"/>
<keyword evidence="2" id="KW-0812">Transmembrane</keyword>
<name>A0AAD7FL72_9AGAR</name>
<evidence type="ECO:0000313" key="4">
    <source>
        <dbReference type="Proteomes" id="UP001221142"/>
    </source>
</evidence>
<accession>A0AAD7FL72</accession>
<feature type="transmembrane region" description="Helical" evidence="2">
    <location>
        <begin position="50"/>
        <end position="71"/>
    </location>
</feature>
<feature type="region of interest" description="Disordered" evidence="1">
    <location>
        <begin position="311"/>
        <end position="381"/>
    </location>
</feature>
<comment type="caution">
    <text evidence="3">The sequence shown here is derived from an EMBL/GenBank/DDBJ whole genome shotgun (WGS) entry which is preliminary data.</text>
</comment>
<evidence type="ECO:0000256" key="1">
    <source>
        <dbReference type="SAM" id="MobiDB-lite"/>
    </source>
</evidence>
<organism evidence="3 4">
    <name type="scientific">Roridomyces roridus</name>
    <dbReference type="NCBI Taxonomy" id="1738132"/>
    <lineage>
        <taxon>Eukaryota</taxon>
        <taxon>Fungi</taxon>
        <taxon>Dikarya</taxon>
        <taxon>Basidiomycota</taxon>
        <taxon>Agaricomycotina</taxon>
        <taxon>Agaricomycetes</taxon>
        <taxon>Agaricomycetidae</taxon>
        <taxon>Agaricales</taxon>
        <taxon>Marasmiineae</taxon>
        <taxon>Mycenaceae</taxon>
        <taxon>Roridomyces</taxon>
    </lineage>
</organism>
<feature type="compositionally biased region" description="Basic and acidic residues" evidence="1">
    <location>
        <begin position="317"/>
        <end position="326"/>
    </location>
</feature>
<gene>
    <name evidence="3" type="ORF">FB45DRAFT_1030463</name>
</gene>
<dbReference type="AlphaFoldDB" id="A0AAD7FL72"/>
<protein>
    <submittedName>
        <fullName evidence="3">Uncharacterized protein</fullName>
    </submittedName>
</protein>
<keyword evidence="2" id="KW-1133">Transmembrane helix</keyword>
<keyword evidence="2" id="KW-0472">Membrane</keyword>
<dbReference type="EMBL" id="JARKIF010000012">
    <property type="protein sequence ID" value="KAJ7626160.1"/>
    <property type="molecule type" value="Genomic_DNA"/>
</dbReference>
<sequence>MPLLIMSTTSTIVIGLLLCLLAATNMDKIVQLYLWLYPVLSRWLTVWTVLTFHTLVLLFLTVVVLNLLVVVHNLQVHRPGQAQRTRLTPYYAEDRTTLLGYVREEEDVLAAKTLEISAPASDTPHKALVSAALPQDGTASRDSIPDCVLKTWDGFPNGRFRVHFTREQFTATSKVALYWASHKLRGGRRGSTSAATPDKGRLSLHGCSGIIECNSGECTVQIGPGLDVSKEIKVRCACGLALRHRPCTAEWSLVQYNEGAIFEHSGRHTHSSYTHSLPKSGNKLKAFVPKPPVSLSQSNGDVRTIETKMFLPDAEEDKSSSDDQAERVQIVKRRSNRLKNKDKSSHIVHSPDAEAEVEMALDSQAGEDSDADASDQHRTDD</sequence>
<dbReference type="Proteomes" id="UP001221142">
    <property type="component" value="Unassembled WGS sequence"/>
</dbReference>
<evidence type="ECO:0000313" key="3">
    <source>
        <dbReference type="EMBL" id="KAJ7626160.1"/>
    </source>
</evidence>
<evidence type="ECO:0000256" key="2">
    <source>
        <dbReference type="SAM" id="Phobius"/>
    </source>
</evidence>
<reference evidence="3" key="1">
    <citation type="submission" date="2023-03" db="EMBL/GenBank/DDBJ databases">
        <title>Massive genome expansion in bonnet fungi (Mycena s.s.) driven by repeated elements and novel gene families across ecological guilds.</title>
        <authorList>
            <consortium name="Lawrence Berkeley National Laboratory"/>
            <person name="Harder C.B."/>
            <person name="Miyauchi S."/>
            <person name="Viragh M."/>
            <person name="Kuo A."/>
            <person name="Thoen E."/>
            <person name="Andreopoulos B."/>
            <person name="Lu D."/>
            <person name="Skrede I."/>
            <person name="Drula E."/>
            <person name="Henrissat B."/>
            <person name="Morin E."/>
            <person name="Kohler A."/>
            <person name="Barry K."/>
            <person name="LaButti K."/>
            <person name="Morin E."/>
            <person name="Salamov A."/>
            <person name="Lipzen A."/>
            <person name="Mereny Z."/>
            <person name="Hegedus B."/>
            <person name="Baldrian P."/>
            <person name="Stursova M."/>
            <person name="Weitz H."/>
            <person name="Taylor A."/>
            <person name="Grigoriev I.V."/>
            <person name="Nagy L.G."/>
            <person name="Martin F."/>
            <person name="Kauserud H."/>
        </authorList>
    </citation>
    <scope>NUCLEOTIDE SEQUENCE</scope>
    <source>
        <strain evidence="3">9284</strain>
    </source>
</reference>